<evidence type="ECO:0000256" key="7">
    <source>
        <dbReference type="ARBA" id="ARBA00022807"/>
    </source>
</evidence>
<comment type="caution">
    <text evidence="14">The sequence shown here is derived from an EMBL/GenBank/DDBJ whole genome shotgun (WGS) entry which is preliminary data.</text>
</comment>
<keyword evidence="6" id="KW-0378">Hydrolase</keyword>
<evidence type="ECO:0000313" key="15">
    <source>
        <dbReference type="Proteomes" id="UP001465755"/>
    </source>
</evidence>
<keyword evidence="5" id="KW-0833">Ubl conjugation pathway</keyword>
<keyword evidence="4" id="KW-0645">Protease</keyword>
<dbReference type="InterPro" id="IPR006155">
    <property type="entry name" value="Josephin"/>
</dbReference>
<dbReference type="PANTHER" id="PTHR14159">
    <property type="entry name" value="ATAXIN-3-RELATED"/>
    <property type="match status" value="1"/>
</dbReference>
<dbReference type="GO" id="GO:0004843">
    <property type="term" value="F:cysteine-type deubiquitinase activity"/>
    <property type="evidence" value="ECO:0007669"/>
    <property type="project" value="UniProtKB-EC"/>
</dbReference>
<dbReference type="AlphaFoldDB" id="A0AAW1NNR0"/>
<evidence type="ECO:0000256" key="11">
    <source>
        <dbReference type="PROSITE-ProRule" id="PRU00331"/>
    </source>
</evidence>
<dbReference type="InterPro" id="IPR033865">
    <property type="entry name" value="Ataxin-3"/>
</dbReference>
<dbReference type="Gene3D" id="1.10.287.10">
    <property type="entry name" value="S15/NS1, RNA-binding"/>
    <property type="match status" value="1"/>
</dbReference>
<evidence type="ECO:0000256" key="3">
    <source>
        <dbReference type="ARBA" id="ARBA00012759"/>
    </source>
</evidence>
<dbReference type="Proteomes" id="UP001465755">
    <property type="component" value="Unassembled WGS sequence"/>
</dbReference>
<evidence type="ECO:0000256" key="6">
    <source>
        <dbReference type="ARBA" id="ARBA00022801"/>
    </source>
</evidence>
<keyword evidence="8" id="KW-0805">Transcription regulation</keyword>
<evidence type="ECO:0000256" key="1">
    <source>
        <dbReference type="ARBA" id="ARBA00000707"/>
    </source>
</evidence>
<keyword evidence="9" id="KW-0804">Transcription</keyword>
<comment type="subcellular location">
    <subcellularLocation>
        <location evidence="2">Nucleus</location>
    </subcellularLocation>
</comment>
<evidence type="ECO:0000259" key="13">
    <source>
        <dbReference type="PROSITE" id="PS50957"/>
    </source>
</evidence>
<dbReference type="EMBL" id="JALJOQ010000212">
    <property type="protein sequence ID" value="KAK9789209.1"/>
    <property type="molecule type" value="Genomic_DNA"/>
</dbReference>
<evidence type="ECO:0000256" key="5">
    <source>
        <dbReference type="ARBA" id="ARBA00022786"/>
    </source>
</evidence>
<evidence type="ECO:0000256" key="2">
    <source>
        <dbReference type="ARBA" id="ARBA00004123"/>
    </source>
</evidence>
<keyword evidence="15" id="KW-1185">Reference proteome</keyword>
<dbReference type="GO" id="GO:0005634">
    <property type="term" value="C:nucleus"/>
    <property type="evidence" value="ECO:0007669"/>
    <property type="project" value="UniProtKB-SubCell"/>
</dbReference>
<comment type="catalytic activity">
    <reaction evidence="1">
        <text>Thiol-dependent hydrolysis of ester, thioester, amide, peptide and isopeptide bonds formed by the C-terminal Gly of ubiquitin (a 76-residue protein attached to proteins as an intracellular targeting signal).</text>
        <dbReference type="EC" id="3.4.19.12"/>
    </reaction>
</comment>
<evidence type="ECO:0000256" key="9">
    <source>
        <dbReference type="ARBA" id="ARBA00023163"/>
    </source>
</evidence>
<dbReference type="Pfam" id="PF02099">
    <property type="entry name" value="Josephin"/>
    <property type="match status" value="1"/>
</dbReference>
<dbReference type="GO" id="GO:0016579">
    <property type="term" value="P:protein deubiquitination"/>
    <property type="evidence" value="ECO:0007669"/>
    <property type="project" value="InterPro"/>
</dbReference>
<dbReference type="PANTHER" id="PTHR14159:SF0">
    <property type="entry name" value="ATAXIN-3-RELATED"/>
    <property type="match status" value="1"/>
</dbReference>
<dbReference type="EC" id="3.4.19.12" evidence="3"/>
<sequence>MASNASVLLYHESQVAALCGVHCLNTLLQGPYFSEIDLAQIAAELDALERSVMAEGGLEASDYLNFMAMESGNVANDGMFSIQVLGKALHNWGVSYDSLDSPDMQAAAQHPDQEQAFICNLREHWFTSAGADTPDGPGRWFTPAEAKQRSTDPEEAKQGAYLKAALDRLLPEPGTDASGNPLEPRPIKLVLRPRGQSLEPRPLFTSSASARCFWTFCLAALISQAAAAVIIACRRTCPPNYEWTCILPTTVQAQIGTAALLALTASVDLREKTPRRQAITPCQPLATAPRPQSPRWTSSGATPAMQAGVAVRPSEYEDPLFGDGEAGYGIPKRRARPFSDMADPCPPILMVMGHPGPSSRTRALILCLTQSLMMSSHSLTGSHNSRPELSSNRQAQGAVLVALLQKESVAGQSGCLCGSST</sequence>
<keyword evidence="10" id="KW-0539">Nucleus</keyword>
<dbReference type="GO" id="GO:0006508">
    <property type="term" value="P:proteolysis"/>
    <property type="evidence" value="ECO:0007669"/>
    <property type="project" value="UniProtKB-KW"/>
</dbReference>
<feature type="compositionally biased region" description="Basic and acidic residues" evidence="12">
    <location>
        <begin position="146"/>
        <end position="157"/>
    </location>
</feature>
<evidence type="ECO:0000256" key="10">
    <source>
        <dbReference type="ARBA" id="ARBA00023242"/>
    </source>
</evidence>
<dbReference type="Gene3D" id="3.90.70.40">
    <property type="match status" value="1"/>
</dbReference>
<accession>A0AAW1NNR0</accession>
<reference evidence="14 15" key="1">
    <citation type="journal article" date="2024" name="Nat. Commun.">
        <title>Phylogenomics reveals the evolutionary origins of lichenization in chlorophyte algae.</title>
        <authorList>
            <person name="Puginier C."/>
            <person name="Libourel C."/>
            <person name="Otte J."/>
            <person name="Skaloud P."/>
            <person name="Haon M."/>
            <person name="Grisel S."/>
            <person name="Petersen M."/>
            <person name="Berrin J.G."/>
            <person name="Delaux P.M."/>
            <person name="Dal Grande F."/>
            <person name="Keller J."/>
        </authorList>
    </citation>
    <scope>NUCLEOTIDE SEQUENCE [LARGE SCALE GENOMIC DNA]</scope>
    <source>
        <strain evidence="14 15">SAG 2036</strain>
    </source>
</reference>
<dbReference type="PRINTS" id="PR01233">
    <property type="entry name" value="JOSEPHIN"/>
</dbReference>
<dbReference type="PROSITE" id="PS50957">
    <property type="entry name" value="JOSEPHIN"/>
    <property type="match status" value="1"/>
</dbReference>
<evidence type="ECO:0000256" key="8">
    <source>
        <dbReference type="ARBA" id="ARBA00023015"/>
    </source>
</evidence>
<evidence type="ECO:0000313" key="14">
    <source>
        <dbReference type="EMBL" id="KAK9789209.1"/>
    </source>
</evidence>
<feature type="region of interest" description="Disordered" evidence="12">
    <location>
        <begin position="130"/>
        <end position="157"/>
    </location>
</feature>
<proteinExistence type="predicted"/>
<protein>
    <recommendedName>
        <fullName evidence="3">ubiquitinyl hydrolase 1</fullName>
        <ecNumber evidence="3">3.4.19.12</ecNumber>
    </recommendedName>
</protein>
<feature type="domain" description="Josephin" evidence="13">
    <location>
        <begin position="6"/>
        <end position="187"/>
    </location>
</feature>
<organism evidence="14 15">
    <name type="scientific">Symbiochloris irregularis</name>
    <dbReference type="NCBI Taxonomy" id="706552"/>
    <lineage>
        <taxon>Eukaryota</taxon>
        <taxon>Viridiplantae</taxon>
        <taxon>Chlorophyta</taxon>
        <taxon>core chlorophytes</taxon>
        <taxon>Trebouxiophyceae</taxon>
        <taxon>Trebouxiales</taxon>
        <taxon>Trebouxiaceae</taxon>
        <taxon>Symbiochloris</taxon>
    </lineage>
</organism>
<gene>
    <name evidence="14" type="ORF">WJX73_000078</name>
</gene>
<keyword evidence="7" id="KW-0788">Thiol protease</keyword>
<comment type="caution">
    <text evidence="11">Lacks conserved residue(s) required for the propagation of feature annotation.</text>
</comment>
<dbReference type="SMART" id="SM01246">
    <property type="entry name" value="Josephin"/>
    <property type="match status" value="1"/>
</dbReference>
<name>A0AAW1NNR0_9CHLO</name>
<evidence type="ECO:0000256" key="4">
    <source>
        <dbReference type="ARBA" id="ARBA00022670"/>
    </source>
</evidence>
<evidence type="ECO:0000256" key="12">
    <source>
        <dbReference type="SAM" id="MobiDB-lite"/>
    </source>
</evidence>